<feature type="domain" description="EGF-like" evidence="13">
    <location>
        <begin position="1490"/>
        <end position="1528"/>
    </location>
</feature>
<dbReference type="InterPro" id="IPR001881">
    <property type="entry name" value="EGF-like_Ca-bd_dom"/>
</dbReference>
<dbReference type="SUPFAM" id="SSF57184">
    <property type="entry name" value="Growth factor receptor domain"/>
    <property type="match status" value="7"/>
</dbReference>
<dbReference type="Pfam" id="PF07645">
    <property type="entry name" value="EGF_CA"/>
    <property type="match status" value="12"/>
</dbReference>
<dbReference type="SUPFAM" id="SSF57196">
    <property type="entry name" value="EGF/Laminin"/>
    <property type="match status" value="3"/>
</dbReference>
<dbReference type="PANTHER" id="PTHR24034:SF209">
    <property type="entry name" value="EGF-LIKE DOMAIN-CONTAINING PROTEIN"/>
    <property type="match status" value="1"/>
</dbReference>
<feature type="region of interest" description="Disordered" evidence="11">
    <location>
        <begin position="2263"/>
        <end position="2304"/>
    </location>
</feature>
<comment type="caution">
    <text evidence="10">Lacks conserved residue(s) required for the propagation of feature annotation.</text>
</comment>
<dbReference type="EMBL" id="JBAMIC010000021">
    <property type="protein sequence ID" value="KAK7093001.1"/>
    <property type="molecule type" value="Genomic_DNA"/>
</dbReference>
<dbReference type="InterPro" id="IPR049883">
    <property type="entry name" value="NOTCH1_EGF-like"/>
</dbReference>
<protein>
    <submittedName>
        <fullName evidence="16">Uncharacterized protein</fullName>
    </submittedName>
</protein>
<feature type="domain" description="VWFD" evidence="15">
    <location>
        <begin position="519"/>
        <end position="718"/>
    </location>
</feature>
<evidence type="ECO:0000256" key="12">
    <source>
        <dbReference type="SAM" id="Phobius"/>
    </source>
</evidence>
<feature type="domain" description="EGF-like" evidence="13">
    <location>
        <begin position="1186"/>
        <end position="1230"/>
    </location>
</feature>
<evidence type="ECO:0000259" key="14">
    <source>
        <dbReference type="PROSITE" id="PS51220"/>
    </source>
</evidence>
<evidence type="ECO:0000256" key="8">
    <source>
        <dbReference type="ARBA" id="ARBA00023157"/>
    </source>
</evidence>
<comment type="caution">
    <text evidence="16">The sequence shown here is derived from an EMBL/GenBank/DDBJ whole genome shotgun (WGS) entry which is preliminary data.</text>
</comment>
<dbReference type="InterPro" id="IPR000152">
    <property type="entry name" value="EGF-type_Asp/Asn_hydroxyl_site"/>
</dbReference>
<feature type="domain" description="EGF-like" evidence="13">
    <location>
        <begin position="1443"/>
        <end position="1484"/>
    </location>
</feature>
<evidence type="ECO:0000313" key="16">
    <source>
        <dbReference type="EMBL" id="KAK7093001.1"/>
    </source>
</evidence>
<feature type="region of interest" description="Disordered" evidence="11">
    <location>
        <begin position="2326"/>
        <end position="2351"/>
    </location>
</feature>
<evidence type="ECO:0000256" key="10">
    <source>
        <dbReference type="PROSITE-ProRule" id="PRU00076"/>
    </source>
</evidence>
<feature type="disulfide bond" evidence="10">
    <location>
        <begin position="1965"/>
        <end position="1975"/>
    </location>
</feature>
<evidence type="ECO:0000259" key="13">
    <source>
        <dbReference type="PROSITE" id="PS50026"/>
    </source>
</evidence>
<keyword evidence="17" id="KW-1185">Reference proteome</keyword>
<dbReference type="FunFam" id="2.10.25.10:FF:000014">
    <property type="entry name" value="Latent-transforming growth factor beta-binding protein 3"/>
    <property type="match status" value="3"/>
</dbReference>
<feature type="disulfide bond" evidence="10">
    <location>
        <begin position="106"/>
        <end position="123"/>
    </location>
</feature>
<feature type="domain" description="EGF-like" evidence="13">
    <location>
        <begin position="1793"/>
        <end position="1836"/>
    </location>
</feature>
<keyword evidence="9" id="KW-0325">Glycoprotein</keyword>
<evidence type="ECO:0000259" key="15">
    <source>
        <dbReference type="PROSITE" id="PS51233"/>
    </source>
</evidence>
<dbReference type="PROSITE" id="PS00022">
    <property type="entry name" value="EGF_1"/>
    <property type="match status" value="1"/>
</dbReference>
<keyword evidence="5" id="KW-0732">Signal</keyword>
<dbReference type="InterPro" id="IPR026823">
    <property type="entry name" value="cEGF"/>
</dbReference>
<feature type="domain" description="EGF-like" evidence="13">
    <location>
        <begin position="1961"/>
        <end position="1998"/>
    </location>
</feature>
<dbReference type="InterPro" id="IPR018097">
    <property type="entry name" value="EGF_Ca-bd_CS"/>
</dbReference>
<dbReference type="SMART" id="SM00216">
    <property type="entry name" value="VWD"/>
    <property type="match status" value="1"/>
</dbReference>
<evidence type="ECO:0000256" key="2">
    <source>
        <dbReference type="ARBA" id="ARBA00004613"/>
    </source>
</evidence>
<evidence type="ECO:0000256" key="9">
    <source>
        <dbReference type="ARBA" id="ARBA00023180"/>
    </source>
</evidence>
<dbReference type="PROSITE" id="PS50026">
    <property type="entry name" value="EGF_3"/>
    <property type="match status" value="9"/>
</dbReference>
<dbReference type="FunFam" id="2.10.25.10:FF:000119">
    <property type="entry name" value="vitamin K-dependent protein S"/>
    <property type="match status" value="1"/>
</dbReference>
<keyword evidence="8 10" id="KW-1015">Disulfide bond</keyword>
<gene>
    <name evidence="16" type="ORF">V1264_008666</name>
</gene>
<dbReference type="PROSITE" id="PS01187">
    <property type="entry name" value="EGF_CA"/>
    <property type="match status" value="6"/>
</dbReference>
<evidence type="ECO:0000256" key="7">
    <source>
        <dbReference type="ARBA" id="ARBA00023136"/>
    </source>
</evidence>
<dbReference type="PROSITE" id="PS00010">
    <property type="entry name" value="ASX_HYDROXYL"/>
    <property type="match status" value="10"/>
</dbReference>
<dbReference type="InterPro" id="IPR000742">
    <property type="entry name" value="EGF"/>
</dbReference>
<keyword evidence="7 12" id="KW-0472">Membrane</keyword>
<dbReference type="PANTHER" id="PTHR24034">
    <property type="entry name" value="EGF-LIKE DOMAIN-CONTAINING PROTEIN"/>
    <property type="match status" value="1"/>
</dbReference>
<keyword evidence="12" id="KW-0812">Transmembrane</keyword>
<feature type="domain" description="EGF-like" evidence="13">
    <location>
        <begin position="1921"/>
        <end position="1960"/>
    </location>
</feature>
<dbReference type="InterPro" id="IPR050751">
    <property type="entry name" value="ECM_structural_protein"/>
</dbReference>
<feature type="domain" description="EGF-like" evidence="13">
    <location>
        <begin position="1231"/>
        <end position="1274"/>
    </location>
</feature>
<dbReference type="Proteomes" id="UP001374579">
    <property type="component" value="Unassembled WGS sequence"/>
</dbReference>
<dbReference type="PROSITE" id="PS51220">
    <property type="entry name" value="NIDO"/>
    <property type="match status" value="1"/>
</dbReference>
<dbReference type="SMART" id="SM00181">
    <property type="entry name" value="EGF"/>
    <property type="match status" value="26"/>
</dbReference>
<dbReference type="GO" id="GO:0005509">
    <property type="term" value="F:calcium ion binding"/>
    <property type="evidence" value="ECO:0007669"/>
    <property type="project" value="InterPro"/>
</dbReference>
<evidence type="ECO:0000256" key="11">
    <source>
        <dbReference type="SAM" id="MobiDB-lite"/>
    </source>
</evidence>
<dbReference type="Gene3D" id="2.170.300.10">
    <property type="entry name" value="Tie2 ligand-binding domain superfamily"/>
    <property type="match status" value="1"/>
</dbReference>
<feature type="domain" description="EGF-like" evidence="13">
    <location>
        <begin position="94"/>
        <end position="135"/>
    </location>
</feature>
<dbReference type="Pfam" id="PF06119">
    <property type="entry name" value="NIDO"/>
    <property type="match status" value="1"/>
</dbReference>
<dbReference type="PROSITE" id="PS01186">
    <property type="entry name" value="EGF_2"/>
    <property type="match status" value="12"/>
</dbReference>
<reference evidence="16 17" key="1">
    <citation type="submission" date="2024-02" db="EMBL/GenBank/DDBJ databases">
        <title>Chromosome-scale genome assembly of the rough periwinkle Littorina saxatilis.</title>
        <authorList>
            <person name="De Jode A."/>
            <person name="Faria R."/>
            <person name="Formenti G."/>
            <person name="Sims Y."/>
            <person name="Smith T.P."/>
            <person name="Tracey A."/>
            <person name="Wood J.M.D."/>
            <person name="Zagrodzka Z.B."/>
            <person name="Johannesson K."/>
            <person name="Butlin R.K."/>
            <person name="Leder E.H."/>
        </authorList>
    </citation>
    <scope>NUCLEOTIDE SEQUENCE [LARGE SCALE GENOMIC DNA]</scope>
    <source>
        <strain evidence="16">Snail1</strain>
        <tissue evidence="16">Muscle</tissue>
    </source>
</reference>
<evidence type="ECO:0000256" key="3">
    <source>
        <dbReference type="ARBA" id="ARBA00022525"/>
    </source>
</evidence>
<dbReference type="InterPro" id="IPR001846">
    <property type="entry name" value="VWF_type-D"/>
</dbReference>
<dbReference type="SMART" id="SM00539">
    <property type="entry name" value="NIDO"/>
    <property type="match status" value="1"/>
</dbReference>
<keyword evidence="6" id="KW-0677">Repeat</keyword>
<dbReference type="Gene3D" id="2.10.25.10">
    <property type="entry name" value="Laminin"/>
    <property type="match status" value="17"/>
</dbReference>
<name>A0AAN9G2J7_9CAEN</name>
<dbReference type="GO" id="GO:0007160">
    <property type="term" value="P:cell-matrix adhesion"/>
    <property type="evidence" value="ECO:0007669"/>
    <property type="project" value="InterPro"/>
</dbReference>
<evidence type="ECO:0000313" key="17">
    <source>
        <dbReference type="Proteomes" id="UP001374579"/>
    </source>
</evidence>
<dbReference type="PROSITE" id="PS51233">
    <property type="entry name" value="VWFD"/>
    <property type="match status" value="1"/>
</dbReference>
<accession>A0AAN9G2J7</accession>
<sequence length="2351" mass="254032">MNETQEAFSQEFNGLEGYKTLQVLEFRDADSKTKVVYPLFFTTDVTDATTVGVAERVLSLERKGQLEIGSQFYTFVGLTGVFSTLADTHTTNDAVDWCSSDKLNTCASDNECKDGGTNPRYSCDCKKGSVDVNGECVDEKVTQYDMYPYGDSASDNKMAYSDDDTQEVYIPTGFPVGDQLQYYAFIGINGLISFQQSNTGLTFRLRKQKPMFCPYLSDIDTFAAPRGGEVYYHLYESRKSNSTVFNKADKEIREFAQNNDYSAALILVVTWDQVAHHSSQNRQSEKVTFQAMLVSDGSKSYGMVYYKTGAMNWVYKDNTPIIIGISRGPSSKVDEQQISNTEQASSGLDRVQGNTGRRGMWVYEVGTAYSANQECETWYQQNLMDKDTILAASARLPRCPCTSVGRGNIWVNKRSITTASGTITCYRLRNSASAAFKPSNKECCFRQEGGSDVETLVEELPYAGGFLRYNPAIKELRPQYRKQDRNPHDVCCYQATSGYCEKYYELRPTGTCNPQADFAVSTSLGDPHVITLDSKDYTFNGWGEYTMVTLQTNGVDFTLQGRTDKTTTDNGTAINATVFTAFAAKEGAVSVSVELEPENKQTMIIFAADKDYTLQFQREAAMLVDEDTYSLQRQNDTLVVIFPSGISLSISVAVKLLDIAVSLPNQFKREPKGLLGNFNDNPDDDFMLANGTVLTNLTEREIFDDFGKTWAITDAESVFRYEPRKGPKDFRHPDFIPIFLGEESEADKQAAVKLCGVGNVACIYDFFATGSRTLAEATKKTKNIAAETEANLKNTAPKVQPNTTSIQAEQGQIISIQLNGSDAEDGSGVTYVEANSASGNYQLNRTSGAVKYTATSPNKSENLAFYVLDSRNVSSPVTTITILYCPNCSGHGNCDVTRPQTSLSSQNFAYGSCNCTIGWDGDDCEDDFDGCAQDPCIPGQDCTDVPAANHSITGVAYTCSACPTGYNLTGGKCGDVDECDLAVMNNCTQRCVNTEGSFLCACNSGSRLATDGKTCDDINECAEKSSNCSQICTNVVGGFNCSCEPGYYLEPSNNTCVQNPQAAATCETANCTQGCRVPDNASTPQCFCNPGYKLNTTDNTTCLNEDECKANICSQNCEDSVGSFTCSCYTGFRLDADGTSCAPCTGLQYGEECGEVCACNGHGTDCDPVKGCVCEAGWRGTGCETDVNECVESPDTCGDQGLQTCVNTQGSYRCDCLTGYSRDPTSSQCTDVDECAEESVLNSCTELQECKNTIGGFFCACRQGYEKKDGVNCTDTDECSNGAAKCQQECTNNGGSYACSCNLGFRLAVDRSSCEKAEDVCAASTLNCMHGCTLDGSDNPYCFCHAGYKLGSNQRTCLDIDECTEGAANCSDTCTNQAGSFLCSCPAGKRLRNDQRTCTQCEAGTFGLNCGQACQCGVGADRCDPQTGCTCKSGWLGTNCDQDIDECATVQVQSNCTAQNARCDNFPGGYRCVCSPGFQKNESASGVCEDIDECASSPCGQRCENSEGSYRCLCEAGFSLNSSTNQCEDINECALSSTNDCTQRCVNAQGNYRCVCNAGFSLENDGFTCKVNAECSSHGSCDTTANGGCVVDSDSGNNTCYCNTGYTFTSDSDSTCKLEERNWCGEAGCQQNCANITEAPYFNCSCDTGYQLNDDKRTCKACPPDRWGEACSEQCTCSLQYSAQCLKNNGSCVCKSGWEGENCTQNINECNDQALYNCSSDSQCKDTEGSYICVCDKGFRKAADGSCTECDDWFFNNCEKACTCEKLNAQSCNKQNGTCTCTSGWEGVDCDTDINECNSTSHHNCSGGHETCRNNDGGFTCVCEAGYEYKANGTCGDRDECLDKSDNCPEECANNDGGFTCTCRPGSYGDGYTCPECPDNKFGTNCSSDCTCGATGTASCDKVNGTCYCKPGWTGLNCTDDVDECTRDPCPVHSTCNNTDGSHECTCNAGFEKTGDGNCTDIDECVSLHPCSDMCNNTQGSFVCSCHPGYALNGTQCQDVDECTAGTSGCDQVCNNTDGGFTCNCTDGYLPAANNRTCDKLKSYNFGLVINVTITNLTVILANNASGEYKNLKNNVKDELFAELKKTIIGLLEVIIKSMRAGSLITDAEAVVNTAKEEDSDASAALAFVGLKKAELNISNQLVQVSKLTFNGVLVSDDPCDIYNTCNTSASSCAINSTDNRPYCRQIEEEADTDYKLIIGLGVGIPLFFIAVVAIAFVVYVNVTGRRKELLQDDDRSMASGILATKIATRSPLWNPAKGLYSPDNLSSSSSEEGRQRGGMGSTSRPYHDTSLWSVSPRASPRATHGRSNFSWDFLFNQMPAADQPFSIKRPRVESAGNPTYDDAVRGASSS</sequence>
<evidence type="ECO:0000256" key="5">
    <source>
        <dbReference type="ARBA" id="ARBA00022729"/>
    </source>
</evidence>
<dbReference type="InterPro" id="IPR009030">
    <property type="entry name" value="Growth_fac_rcpt_cys_sf"/>
</dbReference>
<feature type="disulfide bond" evidence="10">
    <location>
        <begin position="1197"/>
        <end position="1214"/>
    </location>
</feature>
<evidence type="ECO:0000256" key="6">
    <source>
        <dbReference type="ARBA" id="ARBA00022737"/>
    </source>
</evidence>
<evidence type="ECO:0000256" key="1">
    <source>
        <dbReference type="ARBA" id="ARBA00004370"/>
    </source>
</evidence>
<keyword evidence="3" id="KW-0964">Secreted</keyword>
<dbReference type="GO" id="GO:0005576">
    <property type="term" value="C:extracellular region"/>
    <property type="evidence" value="ECO:0007669"/>
    <property type="project" value="UniProtKB-SubCell"/>
</dbReference>
<evidence type="ECO:0000256" key="4">
    <source>
        <dbReference type="ARBA" id="ARBA00022536"/>
    </source>
</evidence>
<dbReference type="GO" id="GO:0016020">
    <property type="term" value="C:membrane"/>
    <property type="evidence" value="ECO:0007669"/>
    <property type="project" value="UniProtKB-SubCell"/>
</dbReference>
<dbReference type="CDD" id="cd00054">
    <property type="entry name" value="EGF_CA"/>
    <property type="match status" value="9"/>
</dbReference>
<feature type="domain" description="NIDO" evidence="14">
    <location>
        <begin position="214"/>
        <end position="368"/>
    </location>
</feature>
<feature type="domain" description="EGF-like" evidence="13">
    <location>
        <begin position="1706"/>
        <end position="1748"/>
    </location>
</feature>
<dbReference type="InterPro" id="IPR003886">
    <property type="entry name" value="NIDO_dom"/>
</dbReference>
<dbReference type="SMART" id="SM00179">
    <property type="entry name" value="EGF_CA"/>
    <property type="match status" value="17"/>
</dbReference>
<dbReference type="Pfam" id="PF12662">
    <property type="entry name" value="cEGF"/>
    <property type="match status" value="2"/>
</dbReference>
<dbReference type="PRINTS" id="PR00011">
    <property type="entry name" value="EGFLAMININ"/>
</dbReference>
<keyword evidence="4 10" id="KW-0245">EGF-like domain</keyword>
<proteinExistence type="predicted"/>
<organism evidence="16 17">
    <name type="scientific">Littorina saxatilis</name>
    <dbReference type="NCBI Taxonomy" id="31220"/>
    <lineage>
        <taxon>Eukaryota</taxon>
        <taxon>Metazoa</taxon>
        <taxon>Spiralia</taxon>
        <taxon>Lophotrochozoa</taxon>
        <taxon>Mollusca</taxon>
        <taxon>Gastropoda</taxon>
        <taxon>Caenogastropoda</taxon>
        <taxon>Littorinimorpha</taxon>
        <taxon>Littorinoidea</taxon>
        <taxon>Littorinidae</taxon>
        <taxon>Littorina</taxon>
    </lineage>
</organism>
<keyword evidence="12" id="KW-1133">Transmembrane helix</keyword>
<feature type="transmembrane region" description="Helical" evidence="12">
    <location>
        <begin position="2197"/>
        <end position="2221"/>
    </location>
</feature>
<comment type="subcellular location">
    <subcellularLocation>
        <location evidence="1">Membrane</location>
    </subcellularLocation>
    <subcellularLocation>
        <location evidence="2">Secreted</location>
    </subcellularLocation>
</comment>